<dbReference type="GO" id="GO:0050043">
    <property type="term" value="F:lactate racemase activity"/>
    <property type="evidence" value="ECO:0007669"/>
    <property type="project" value="InterPro"/>
</dbReference>
<dbReference type="PANTHER" id="PTHR33171:SF17">
    <property type="entry name" value="LARA-LIKE N-TERMINAL DOMAIN-CONTAINING PROTEIN"/>
    <property type="match status" value="1"/>
</dbReference>
<dbReference type="RefSeq" id="WP_145260831.1">
    <property type="nucleotide sequence ID" value="NZ_CP036316.1"/>
</dbReference>
<accession>A0A517T6K9</accession>
<evidence type="ECO:0000259" key="2">
    <source>
        <dbReference type="Pfam" id="PF21113"/>
    </source>
</evidence>
<organism evidence="3 4">
    <name type="scientific">Calycomorphotria hydatis</name>
    <dbReference type="NCBI Taxonomy" id="2528027"/>
    <lineage>
        <taxon>Bacteria</taxon>
        <taxon>Pseudomonadati</taxon>
        <taxon>Planctomycetota</taxon>
        <taxon>Planctomycetia</taxon>
        <taxon>Planctomycetales</taxon>
        <taxon>Planctomycetaceae</taxon>
        <taxon>Calycomorphotria</taxon>
    </lineage>
</organism>
<name>A0A517T6K9_9PLAN</name>
<dbReference type="Gene3D" id="3.90.226.30">
    <property type="match status" value="1"/>
</dbReference>
<protein>
    <submittedName>
        <fullName evidence="3">Uncharacterized protein</fullName>
    </submittedName>
</protein>
<dbReference type="EMBL" id="CP036316">
    <property type="protein sequence ID" value="QDT64015.1"/>
    <property type="molecule type" value="Genomic_DNA"/>
</dbReference>
<dbReference type="KEGG" id="chya:V22_12450"/>
<reference evidence="3 4" key="1">
    <citation type="submission" date="2019-02" db="EMBL/GenBank/DDBJ databases">
        <title>Deep-cultivation of Planctomycetes and their phenomic and genomic characterization uncovers novel biology.</title>
        <authorList>
            <person name="Wiegand S."/>
            <person name="Jogler M."/>
            <person name="Boedeker C."/>
            <person name="Pinto D."/>
            <person name="Vollmers J."/>
            <person name="Rivas-Marin E."/>
            <person name="Kohn T."/>
            <person name="Peeters S.H."/>
            <person name="Heuer A."/>
            <person name="Rast P."/>
            <person name="Oberbeckmann S."/>
            <person name="Bunk B."/>
            <person name="Jeske O."/>
            <person name="Meyerdierks A."/>
            <person name="Storesund J.E."/>
            <person name="Kallscheuer N."/>
            <person name="Luecker S."/>
            <person name="Lage O.M."/>
            <person name="Pohl T."/>
            <person name="Merkel B.J."/>
            <person name="Hornburger P."/>
            <person name="Mueller R.-W."/>
            <person name="Bruemmer F."/>
            <person name="Labrenz M."/>
            <person name="Spormann A.M."/>
            <person name="Op den Camp H."/>
            <person name="Overmann J."/>
            <person name="Amann R."/>
            <person name="Jetten M.S.M."/>
            <person name="Mascher T."/>
            <person name="Medema M.H."/>
            <person name="Devos D.P."/>
            <person name="Kaster A.-K."/>
            <person name="Ovreas L."/>
            <person name="Rohde M."/>
            <person name="Galperin M.Y."/>
            <person name="Jogler C."/>
        </authorList>
    </citation>
    <scope>NUCLEOTIDE SEQUENCE [LARGE SCALE GENOMIC DNA]</scope>
    <source>
        <strain evidence="3 4">V22</strain>
    </source>
</reference>
<feature type="domain" description="LarA-like N-terminal" evidence="1">
    <location>
        <begin position="7"/>
        <end position="209"/>
    </location>
</feature>
<proteinExistence type="predicted"/>
<dbReference type="InterPro" id="IPR018657">
    <property type="entry name" value="LarA-like_N"/>
</dbReference>
<dbReference type="InterPro" id="IPR048068">
    <property type="entry name" value="LarA-like"/>
</dbReference>
<keyword evidence="4" id="KW-1185">Reference proteome</keyword>
<dbReference type="PANTHER" id="PTHR33171">
    <property type="entry name" value="LAR_N DOMAIN-CONTAINING PROTEIN"/>
    <property type="match status" value="1"/>
</dbReference>
<sequence>MRVKLDYGKTGLEAEIPDANLVGPLTLKPTEPLADPALEVERLLAEPIGSPPLAELAKGKQSACIVICDITRPVPNELLLKPILQSLEEAGVPRDGICILIATGLHRPNEGDELVELVGAEIASNYRCENHFGKRKDEHTYCGESPNGVPIWIDSRYVDAELKITTGLIEPHLMAGYSGGRKLICPGIAALETVKVWHSPKFLEHPKADYGHLEGNPVHEENTWIGLHVGCDFIVNVTLDEQRRVTSVVAGDMLDAFHAGVRNVEEVVKAEVDGEVDIVVTTSAGYPLDTNFYQSVKGLTGVLSILKKGGTIIIAARLSEGIGSEEFQSVFEENDSLDTFMDRITNTDYFVMDQWQVEELAKVCRKVDVVYVSEGLDNETLETLFVRSAGSVEEAIAEAMVKHGNDAKIAVVPKGPYVMPVLANA</sequence>
<dbReference type="NCBIfam" id="NF033504">
    <property type="entry name" value="Ni_dep_LarA"/>
    <property type="match status" value="1"/>
</dbReference>
<feature type="domain" description="Lactate racemase C-terminal" evidence="2">
    <location>
        <begin position="275"/>
        <end position="417"/>
    </location>
</feature>
<dbReference type="Pfam" id="PF21113">
    <property type="entry name" value="LarA_C"/>
    <property type="match status" value="1"/>
</dbReference>
<dbReference type="OrthoDB" id="9770545at2"/>
<dbReference type="AlphaFoldDB" id="A0A517T6K9"/>
<evidence type="ECO:0000313" key="4">
    <source>
        <dbReference type="Proteomes" id="UP000319976"/>
    </source>
</evidence>
<evidence type="ECO:0000259" key="1">
    <source>
        <dbReference type="Pfam" id="PF09861"/>
    </source>
</evidence>
<dbReference type="InterPro" id="IPR048520">
    <property type="entry name" value="LarA_C"/>
</dbReference>
<gene>
    <name evidence="3" type="ORF">V22_12450</name>
</gene>
<dbReference type="InterPro" id="IPR043166">
    <property type="entry name" value="LarA-like_C"/>
</dbReference>
<dbReference type="InterPro" id="IPR047926">
    <property type="entry name" value="Ni_dep_LarA"/>
</dbReference>
<dbReference type="Pfam" id="PF09861">
    <property type="entry name" value="Lar_N"/>
    <property type="match status" value="1"/>
</dbReference>
<dbReference type="Proteomes" id="UP000319976">
    <property type="component" value="Chromosome"/>
</dbReference>
<dbReference type="Gene3D" id="3.40.50.11440">
    <property type="match status" value="1"/>
</dbReference>
<evidence type="ECO:0000313" key="3">
    <source>
        <dbReference type="EMBL" id="QDT64015.1"/>
    </source>
</evidence>